<protein>
    <submittedName>
        <fullName evidence="1">Uncharacterized protein</fullName>
    </submittedName>
</protein>
<evidence type="ECO:0000313" key="2">
    <source>
        <dbReference type="Proteomes" id="UP001530293"/>
    </source>
</evidence>
<proteinExistence type="predicted"/>
<name>A0ABD3M9T6_9STRA</name>
<dbReference type="Proteomes" id="UP001530293">
    <property type="component" value="Unassembled WGS sequence"/>
</dbReference>
<comment type="caution">
    <text evidence="1">The sequence shown here is derived from an EMBL/GenBank/DDBJ whole genome shotgun (WGS) entry which is preliminary data.</text>
</comment>
<gene>
    <name evidence="1" type="ORF">ACHAWU_000342</name>
</gene>
<sequence length="220" mass="24670">MKLKEKVPIAFCVDEKDISNVKSFVPSILVRVGKTMWELMDENDDHMEQLEWDGDNGVANLLGTYIKHPDETFRSYFQTMTTVTKSADNNNDELVTPRRAALRKRAHDNLVKAADSMKKRIIKEVGDTKLCGVGEVVHVPLKDMDKAKVDTGNLTGVIVQVDKGRSQARVAVKSGLLKNWYVYHHLGRITGAGNNVQLNGLEDAFANWKTMKVISEREAS</sequence>
<reference evidence="1 2" key="1">
    <citation type="submission" date="2024-10" db="EMBL/GenBank/DDBJ databases">
        <title>Updated reference genomes for cyclostephanoid diatoms.</title>
        <authorList>
            <person name="Roberts W.R."/>
            <person name="Alverson A.J."/>
        </authorList>
    </citation>
    <scope>NUCLEOTIDE SEQUENCE [LARGE SCALE GENOMIC DNA]</scope>
    <source>
        <strain evidence="1 2">AJA232-27</strain>
    </source>
</reference>
<keyword evidence="2" id="KW-1185">Reference proteome</keyword>
<organism evidence="1 2">
    <name type="scientific">Discostella pseudostelligera</name>
    <dbReference type="NCBI Taxonomy" id="259834"/>
    <lineage>
        <taxon>Eukaryota</taxon>
        <taxon>Sar</taxon>
        <taxon>Stramenopiles</taxon>
        <taxon>Ochrophyta</taxon>
        <taxon>Bacillariophyta</taxon>
        <taxon>Coscinodiscophyceae</taxon>
        <taxon>Thalassiosirophycidae</taxon>
        <taxon>Stephanodiscales</taxon>
        <taxon>Stephanodiscaceae</taxon>
        <taxon>Discostella</taxon>
    </lineage>
</organism>
<dbReference type="EMBL" id="JALLBG020000188">
    <property type="protein sequence ID" value="KAL3760367.1"/>
    <property type="molecule type" value="Genomic_DNA"/>
</dbReference>
<dbReference type="AlphaFoldDB" id="A0ABD3M9T6"/>
<accession>A0ABD3M9T6</accession>
<evidence type="ECO:0000313" key="1">
    <source>
        <dbReference type="EMBL" id="KAL3760367.1"/>
    </source>
</evidence>